<name>A0ABW4YQS6_9BACL</name>
<dbReference type="PANTHER" id="PTHR40077:SF1">
    <property type="entry name" value="MEMBRANE PROTEIN"/>
    <property type="match status" value="1"/>
</dbReference>
<feature type="domain" description="DUF3817" evidence="7">
    <location>
        <begin position="7"/>
        <end position="93"/>
    </location>
</feature>
<evidence type="ECO:0000256" key="2">
    <source>
        <dbReference type="ARBA" id="ARBA00022475"/>
    </source>
</evidence>
<organism evidence="8 9">
    <name type="scientific">Paenibacillus yanchengensis</name>
    <dbReference type="NCBI Taxonomy" id="2035833"/>
    <lineage>
        <taxon>Bacteria</taxon>
        <taxon>Bacillati</taxon>
        <taxon>Bacillota</taxon>
        <taxon>Bacilli</taxon>
        <taxon>Bacillales</taxon>
        <taxon>Paenibacillaceae</taxon>
        <taxon>Paenibacillus</taxon>
    </lineage>
</organism>
<keyword evidence="4 6" id="KW-1133">Transmembrane helix</keyword>
<sequence>MLQKPITLLRITGFFDGMSLLILLAIAMPLKYAGGVDIAVTIAGSIHGVIFMAYVLAIAYAALRVKWNIKWSLAGLVVAVIPFGNFVYDRKLKVAEATYGMK</sequence>
<reference evidence="9" key="1">
    <citation type="journal article" date="2019" name="Int. J. Syst. Evol. Microbiol.">
        <title>The Global Catalogue of Microorganisms (GCM) 10K type strain sequencing project: providing services to taxonomists for standard genome sequencing and annotation.</title>
        <authorList>
            <consortium name="The Broad Institute Genomics Platform"/>
            <consortium name="The Broad Institute Genome Sequencing Center for Infectious Disease"/>
            <person name="Wu L."/>
            <person name="Ma J."/>
        </authorList>
    </citation>
    <scope>NUCLEOTIDE SEQUENCE [LARGE SCALE GENOMIC DNA]</scope>
    <source>
        <strain evidence="9">GH52</strain>
    </source>
</reference>
<evidence type="ECO:0000256" key="5">
    <source>
        <dbReference type="ARBA" id="ARBA00023136"/>
    </source>
</evidence>
<feature type="transmembrane region" description="Helical" evidence="6">
    <location>
        <begin position="38"/>
        <end position="63"/>
    </location>
</feature>
<accession>A0ABW4YQS6</accession>
<comment type="subcellular location">
    <subcellularLocation>
        <location evidence="1">Cell membrane</location>
        <topology evidence="1">Multi-pass membrane protein</topology>
    </subcellularLocation>
</comment>
<dbReference type="EMBL" id="JBHUHO010000049">
    <property type="protein sequence ID" value="MFD2118090.1"/>
    <property type="molecule type" value="Genomic_DNA"/>
</dbReference>
<proteinExistence type="predicted"/>
<dbReference type="Proteomes" id="UP001597362">
    <property type="component" value="Unassembled WGS sequence"/>
</dbReference>
<evidence type="ECO:0000256" key="3">
    <source>
        <dbReference type="ARBA" id="ARBA00022692"/>
    </source>
</evidence>
<evidence type="ECO:0000256" key="1">
    <source>
        <dbReference type="ARBA" id="ARBA00004651"/>
    </source>
</evidence>
<evidence type="ECO:0000256" key="4">
    <source>
        <dbReference type="ARBA" id="ARBA00022989"/>
    </source>
</evidence>
<dbReference type="InterPro" id="IPR023845">
    <property type="entry name" value="DUF3817_TM"/>
</dbReference>
<feature type="transmembrane region" description="Helical" evidence="6">
    <location>
        <begin position="6"/>
        <end position="26"/>
    </location>
</feature>
<dbReference type="Pfam" id="PF12823">
    <property type="entry name" value="DUF3817"/>
    <property type="match status" value="1"/>
</dbReference>
<comment type="caution">
    <text evidence="8">The sequence shown here is derived from an EMBL/GenBank/DDBJ whole genome shotgun (WGS) entry which is preliminary data.</text>
</comment>
<evidence type="ECO:0000313" key="8">
    <source>
        <dbReference type="EMBL" id="MFD2118090.1"/>
    </source>
</evidence>
<keyword evidence="9" id="KW-1185">Reference proteome</keyword>
<protein>
    <submittedName>
        <fullName evidence="8">DUF3817 domain-containing protein</fullName>
    </submittedName>
</protein>
<keyword evidence="2" id="KW-1003">Cell membrane</keyword>
<keyword evidence="3 6" id="KW-0812">Transmembrane</keyword>
<evidence type="ECO:0000313" key="9">
    <source>
        <dbReference type="Proteomes" id="UP001597362"/>
    </source>
</evidence>
<gene>
    <name evidence="8" type="ORF">ACFSJH_20525</name>
</gene>
<dbReference type="RefSeq" id="WP_377775661.1">
    <property type="nucleotide sequence ID" value="NZ_JBHUHO010000049.1"/>
</dbReference>
<keyword evidence="5 6" id="KW-0472">Membrane</keyword>
<dbReference type="PANTHER" id="PTHR40077">
    <property type="entry name" value="MEMBRANE PROTEIN-RELATED"/>
    <property type="match status" value="1"/>
</dbReference>
<dbReference type="NCBIfam" id="TIGR03954">
    <property type="entry name" value="integ_memb_HG"/>
    <property type="match status" value="1"/>
</dbReference>
<evidence type="ECO:0000256" key="6">
    <source>
        <dbReference type="SAM" id="Phobius"/>
    </source>
</evidence>
<feature type="transmembrane region" description="Helical" evidence="6">
    <location>
        <begin position="69"/>
        <end position="88"/>
    </location>
</feature>
<evidence type="ECO:0000259" key="7">
    <source>
        <dbReference type="Pfam" id="PF12823"/>
    </source>
</evidence>